<keyword evidence="2 5" id="KW-0812">Transmembrane</keyword>
<accession>A0A931B0S6</accession>
<evidence type="ECO:0000313" key="8">
    <source>
        <dbReference type="Proteomes" id="UP000657385"/>
    </source>
</evidence>
<dbReference type="InterPro" id="IPR011701">
    <property type="entry name" value="MFS"/>
</dbReference>
<feature type="transmembrane region" description="Helical" evidence="5">
    <location>
        <begin position="61"/>
        <end position="84"/>
    </location>
</feature>
<name>A0A931B0S6_9ACTN</name>
<evidence type="ECO:0000256" key="2">
    <source>
        <dbReference type="ARBA" id="ARBA00022692"/>
    </source>
</evidence>
<comment type="caution">
    <text evidence="7">The sequence shown here is derived from an EMBL/GenBank/DDBJ whole genome shotgun (WGS) entry which is preliminary data.</text>
</comment>
<evidence type="ECO:0000256" key="5">
    <source>
        <dbReference type="SAM" id="Phobius"/>
    </source>
</evidence>
<feature type="transmembrane region" description="Helical" evidence="5">
    <location>
        <begin position="184"/>
        <end position="203"/>
    </location>
</feature>
<protein>
    <submittedName>
        <fullName evidence="7">MFS transporter</fullName>
    </submittedName>
</protein>
<feature type="transmembrane region" description="Helical" evidence="5">
    <location>
        <begin position="301"/>
        <end position="320"/>
    </location>
</feature>
<feature type="transmembrane region" description="Helical" evidence="5">
    <location>
        <begin position="389"/>
        <end position="408"/>
    </location>
</feature>
<evidence type="ECO:0000256" key="1">
    <source>
        <dbReference type="ARBA" id="ARBA00004651"/>
    </source>
</evidence>
<feature type="transmembrane region" description="Helical" evidence="5">
    <location>
        <begin position="326"/>
        <end position="350"/>
    </location>
</feature>
<feature type="transmembrane region" description="Helical" evidence="5">
    <location>
        <begin position="155"/>
        <end position="178"/>
    </location>
</feature>
<evidence type="ECO:0000256" key="3">
    <source>
        <dbReference type="ARBA" id="ARBA00022989"/>
    </source>
</evidence>
<dbReference type="Proteomes" id="UP000657385">
    <property type="component" value="Unassembled WGS sequence"/>
</dbReference>
<dbReference type="Pfam" id="PF07690">
    <property type="entry name" value="MFS_1"/>
    <property type="match status" value="1"/>
</dbReference>
<keyword evidence="8" id="KW-1185">Reference proteome</keyword>
<dbReference type="Gene3D" id="1.20.1250.20">
    <property type="entry name" value="MFS general substrate transporter like domains"/>
    <property type="match status" value="2"/>
</dbReference>
<feature type="transmembrane region" description="Helical" evidence="5">
    <location>
        <begin position="96"/>
        <end position="116"/>
    </location>
</feature>
<dbReference type="InterPro" id="IPR005829">
    <property type="entry name" value="Sugar_transporter_CS"/>
</dbReference>
<gene>
    <name evidence="7" type="ORF">I2501_13605</name>
</gene>
<dbReference type="PROSITE" id="PS00216">
    <property type="entry name" value="SUGAR_TRANSPORT_1"/>
    <property type="match status" value="1"/>
</dbReference>
<feature type="transmembrane region" description="Helical" evidence="5">
    <location>
        <begin position="231"/>
        <end position="256"/>
    </location>
</feature>
<dbReference type="EMBL" id="JADPRT010000005">
    <property type="protein sequence ID" value="MBF9069055.1"/>
    <property type="molecule type" value="Genomic_DNA"/>
</dbReference>
<feature type="transmembrane region" description="Helical" evidence="5">
    <location>
        <begin position="362"/>
        <end position="383"/>
    </location>
</feature>
<keyword evidence="4 5" id="KW-0472">Membrane</keyword>
<evidence type="ECO:0000256" key="4">
    <source>
        <dbReference type="ARBA" id="ARBA00023136"/>
    </source>
</evidence>
<feature type="transmembrane region" description="Helical" evidence="5">
    <location>
        <begin position="268"/>
        <end position="289"/>
    </location>
</feature>
<proteinExistence type="predicted"/>
<dbReference type="InterPro" id="IPR020846">
    <property type="entry name" value="MFS_dom"/>
</dbReference>
<dbReference type="InterPro" id="IPR036259">
    <property type="entry name" value="MFS_trans_sf"/>
</dbReference>
<organism evidence="7 8">
    <name type="scientific">Streptacidiphilus fuscans</name>
    <dbReference type="NCBI Taxonomy" id="2789292"/>
    <lineage>
        <taxon>Bacteria</taxon>
        <taxon>Bacillati</taxon>
        <taxon>Actinomycetota</taxon>
        <taxon>Actinomycetes</taxon>
        <taxon>Kitasatosporales</taxon>
        <taxon>Streptomycetaceae</taxon>
        <taxon>Streptacidiphilus</taxon>
    </lineage>
</organism>
<dbReference type="PROSITE" id="PS50850">
    <property type="entry name" value="MFS"/>
    <property type="match status" value="1"/>
</dbReference>
<dbReference type="GO" id="GO:0022857">
    <property type="term" value="F:transmembrane transporter activity"/>
    <property type="evidence" value="ECO:0007669"/>
    <property type="project" value="InterPro"/>
</dbReference>
<evidence type="ECO:0000313" key="7">
    <source>
        <dbReference type="EMBL" id="MBF9069055.1"/>
    </source>
</evidence>
<dbReference type="PANTHER" id="PTHR23528">
    <property type="match status" value="1"/>
</dbReference>
<feature type="transmembrane region" description="Helical" evidence="5">
    <location>
        <begin position="27"/>
        <end position="49"/>
    </location>
</feature>
<dbReference type="RefSeq" id="WP_196194234.1">
    <property type="nucleotide sequence ID" value="NZ_JADPRT010000005.1"/>
</dbReference>
<comment type="subcellular location">
    <subcellularLocation>
        <location evidence="1">Cell membrane</location>
        <topology evidence="1">Multi-pass membrane protein</topology>
    </subcellularLocation>
</comment>
<reference evidence="7" key="1">
    <citation type="submission" date="2020-11" db="EMBL/GenBank/DDBJ databases">
        <title>Isolation and identification of active actinomycetes.</title>
        <authorList>
            <person name="Yu B."/>
        </authorList>
    </citation>
    <scope>NUCLEOTIDE SEQUENCE</scope>
    <source>
        <strain evidence="7">NEAU-YB345</strain>
    </source>
</reference>
<dbReference type="AlphaFoldDB" id="A0A931B0S6"/>
<feature type="transmembrane region" description="Helical" evidence="5">
    <location>
        <begin position="122"/>
        <end position="143"/>
    </location>
</feature>
<keyword evidence="3 5" id="KW-1133">Transmembrane helix</keyword>
<dbReference type="GO" id="GO:0005886">
    <property type="term" value="C:plasma membrane"/>
    <property type="evidence" value="ECO:0007669"/>
    <property type="project" value="UniProtKB-SubCell"/>
</dbReference>
<evidence type="ECO:0000259" key="6">
    <source>
        <dbReference type="PROSITE" id="PS50850"/>
    </source>
</evidence>
<dbReference type="SUPFAM" id="SSF103473">
    <property type="entry name" value="MFS general substrate transporter"/>
    <property type="match status" value="1"/>
</dbReference>
<sequence length="414" mass="42125">MIDASTAPAAVAEGPKAPMRLGRIGPLLLIGQLAWAVPGTAGGTLLQSLADDIDPANKIRVITVIAASGAVTSAVGTVVGGRLSDRTRSRIGRRSPWLLASSLVAAVALAACGLTTSLVAIGVLYAAFQLAIGAWVAALSALVPDHVAAEQVGRASSFAGLGYLLGQTVGGVLAGVFVTHPSPGLTLVPWLLVLGAVLIAVLVPAQDNRGVPRAARRAEPRGLVPPVSRDFWLAFTGRFLFILAIVMITQFMLYLFTDYLAMSKKDAGGVLAVATGLVGVLAAVTTVAAGVLSDRLGRKRIFVGGAPLLLAAGLVPLLVAPSLSTVFLFFTTVGLTLGTYLAVDQALMVAVLPDPENAARDLGVLSIGSTLPGVVAPVLGGILVDAAGYTTVFLTSLVLAVAAAAVITRIRSVR</sequence>
<dbReference type="PANTHER" id="PTHR23528:SF1">
    <property type="entry name" value="MAJOR FACILITATOR SUPERFAMILY (MFS) PROFILE DOMAIN-CONTAINING PROTEIN"/>
    <property type="match status" value="1"/>
</dbReference>
<feature type="domain" description="Major facilitator superfamily (MFS) profile" evidence="6">
    <location>
        <begin position="1"/>
        <end position="414"/>
    </location>
</feature>